<evidence type="ECO:0000256" key="2">
    <source>
        <dbReference type="ARBA" id="ARBA00022737"/>
    </source>
</evidence>
<dbReference type="InterPro" id="IPR001245">
    <property type="entry name" value="Ser-Thr/Tyr_kinase_cat_dom"/>
</dbReference>
<dbReference type="AlphaFoldDB" id="A0A8T1EVT5"/>
<feature type="chain" id="PRO_5035648907" description="Protein kinase domain-containing protein" evidence="5">
    <location>
        <begin position="26"/>
        <end position="871"/>
    </location>
</feature>
<feature type="compositionally biased region" description="Polar residues" evidence="3">
    <location>
        <begin position="767"/>
        <end position="779"/>
    </location>
</feature>
<dbReference type="InterPro" id="IPR051681">
    <property type="entry name" value="Ser/Thr_Kinases-Pseudokinases"/>
</dbReference>
<evidence type="ECO:0000256" key="5">
    <source>
        <dbReference type="SAM" id="SignalP"/>
    </source>
</evidence>
<dbReference type="PANTHER" id="PTHR44329">
    <property type="entry name" value="SERINE/THREONINE-PROTEIN KINASE TNNI3K-RELATED"/>
    <property type="match status" value="1"/>
</dbReference>
<dbReference type="Gene3D" id="3.80.10.10">
    <property type="entry name" value="Ribonuclease Inhibitor"/>
    <property type="match status" value="1"/>
</dbReference>
<keyword evidence="4" id="KW-1133">Transmembrane helix</keyword>
<dbReference type="Pfam" id="PF07714">
    <property type="entry name" value="PK_Tyr_Ser-Thr"/>
    <property type="match status" value="1"/>
</dbReference>
<keyword evidence="1" id="KW-0433">Leucine-rich repeat</keyword>
<dbReference type="PROSITE" id="PS50011">
    <property type="entry name" value="PROTEIN_KINASE_DOM"/>
    <property type="match status" value="1"/>
</dbReference>
<dbReference type="GO" id="GO:0005524">
    <property type="term" value="F:ATP binding"/>
    <property type="evidence" value="ECO:0007669"/>
    <property type="project" value="InterPro"/>
</dbReference>
<feature type="region of interest" description="Disordered" evidence="3">
    <location>
        <begin position="767"/>
        <end position="824"/>
    </location>
</feature>
<dbReference type="Proteomes" id="UP000760860">
    <property type="component" value="Unassembled WGS sequence"/>
</dbReference>
<keyword evidence="4" id="KW-0812">Transmembrane</keyword>
<evidence type="ECO:0000256" key="4">
    <source>
        <dbReference type="SAM" id="Phobius"/>
    </source>
</evidence>
<proteinExistence type="predicted"/>
<keyword evidence="5" id="KW-0732">Signal</keyword>
<feature type="signal peptide" evidence="5">
    <location>
        <begin position="1"/>
        <end position="25"/>
    </location>
</feature>
<evidence type="ECO:0000259" key="6">
    <source>
        <dbReference type="PROSITE" id="PS50011"/>
    </source>
</evidence>
<accession>A0A8T1EVT5</accession>
<evidence type="ECO:0000313" key="9">
    <source>
        <dbReference type="Proteomes" id="UP000736787"/>
    </source>
</evidence>
<dbReference type="VEuPathDB" id="FungiDB:PC110_g161"/>
<evidence type="ECO:0000313" key="7">
    <source>
        <dbReference type="EMBL" id="KAG2955814.1"/>
    </source>
</evidence>
<feature type="transmembrane region" description="Helical" evidence="4">
    <location>
        <begin position="445"/>
        <end position="468"/>
    </location>
</feature>
<sequence length="871" mass="94545">MFSLCLPVHVVPLVVLALLHSWTTSRNDGEYSTLVITSRPNGTKRMDSTRKDLHDDSLNRATARFFQPAFRMSFEQCPASICPFAATCAKVFAPWGVNSIPCSCLPSFVAKVTRVTASGVRHNMRNACSVMVLVAAALTVVGILAADDVCTPPEHSTLSSNCYGACSSSLCVNYASSTAEDKSKESSDAGFFYRGCSIADMPSCKSNVTSGTCQVQCLVNSPASWSTPQWTLTIAQPQSDKTDTAVFQEIDDLTLPSTLQNLTIIGATASSQITVPLSFSSNAFRSGTALQQIVISDVNVGDMLTNIFPDSLQTLIIQRSRLTQFDPRGSHAFSSVSTLDLRDNQLSDIPTIIYEMRNLSALYLQGNAIANAHVTLPQLQYLQELPIFEANLTVDGSCSSGYQALSWSDKSVCYTNGDGLGSINSSGSKEKSTTSTASESNSTSVVLFVVLGLVFFTVLAVVGGVVLLRRWKQKTGKEQHDSLVSADGNKIKANLKSLRARMGVNGTVQTTELEASLNEYNTGGGLRKAPFKEIPATDMVMLNQLSTSGPVVVALAEHRTKLVLVTKLQPSDDDVEAALDMVPTLSQMRHPQLLSITGLLWDDRHAMTAVCEYMTLGTLEAYLRSSGSELNWKNFKMKAAAEIARGLMYLHSQHMVTYDGLNGRSVFVDPSKGCKLNPIQAALPTDGSSPYSCQSYYRRSDSTSKAFFAPEILIGEPSRSSSDMYAFGVLLAHLDTCQTADEMIRSSWRMRTHIGDFDTDNGTLLSTDGTVVSTNTSDSDNSRRRTTHLESLPSANNSLTLQSSRSLALEENRRRTTPVLGTHNNDDTSFMSMFTFTPECPTMVRELAGACLQYDPSLRPSASYIAAMLHI</sequence>
<dbReference type="Proteomes" id="UP000736787">
    <property type="component" value="Unassembled WGS sequence"/>
</dbReference>
<reference evidence="7" key="1">
    <citation type="submission" date="2018-10" db="EMBL/GenBank/DDBJ databases">
        <title>Effector identification in a new, highly contiguous assembly of the strawberry crown rot pathogen Phytophthora cactorum.</title>
        <authorList>
            <person name="Armitage A.D."/>
            <person name="Nellist C.F."/>
            <person name="Bates H."/>
            <person name="Vickerstaff R.J."/>
            <person name="Harrison R.J."/>
        </authorList>
    </citation>
    <scope>NUCLEOTIDE SEQUENCE</scope>
    <source>
        <strain evidence="7">4040</strain>
        <strain evidence="8">P421</strain>
    </source>
</reference>
<dbReference type="EMBL" id="RCMK01000002">
    <property type="protein sequence ID" value="KAG2955814.1"/>
    <property type="molecule type" value="Genomic_DNA"/>
</dbReference>
<dbReference type="SUPFAM" id="SSF52058">
    <property type="entry name" value="L domain-like"/>
    <property type="match status" value="1"/>
</dbReference>
<dbReference type="InterPro" id="IPR011009">
    <property type="entry name" value="Kinase-like_dom_sf"/>
</dbReference>
<dbReference type="PROSITE" id="PS51450">
    <property type="entry name" value="LRR"/>
    <property type="match status" value="1"/>
</dbReference>
<evidence type="ECO:0000256" key="1">
    <source>
        <dbReference type="ARBA" id="ARBA00022614"/>
    </source>
</evidence>
<comment type="caution">
    <text evidence="7">The sequence shown here is derived from an EMBL/GenBank/DDBJ whole genome shotgun (WGS) entry which is preliminary data.</text>
</comment>
<dbReference type="InterPro" id="IPR001611">
    <property type="entry name" value="Leu-rich_rpt"/>
</dbReference>
<protein>
    <recommendedName>
        <fullName evidence="6">Protein kinase domain-containing protein</fullName>
    </recommendedName>
</protein>
<evidence type="ECO:0000256" key="3">
    <source>
        <dbReference type="SAM" id="MobiDB-lite"/>
    </source>
</evidence>
<dbReference type="EMBL" id="RCMV01000001">
    <property type="protein sequence ID" value="KAG3229446.1"/>
    <property type="molecule type" value="Genomic_DNA"/>
</dbReference>
<dbReference type="GO" id="GO:0004674">
    <property type="term" value="F:protein serine/threonine kinase activity"/>
    <property type="evidence" value="ECO:0007669"/>
    <property type="project" value="TreeGrafter"/>
</dbReference>
<keyword evidence="4" id="KW-0472">Membrane</keyword>
<dbReference type="Gene3D" id="1.10.510.10">
    <property type="entry name" value="Transferase(Phosphotransferase) domain 1"/>
    <property type="match status" value="1"/>
</dbReference>
<feature type="compositionally biased region" description="Polar residues" evidence="3">
    <location>
        <begin position="793"/>
        <end position="806"/>
    </location>
</feature>
<gene>
    <name evidence="7" type="ORF">PC117_g140</name>
    <name evidence="8" type="ORF">PC129_g74</name>
</gene>
<name>A0A8T1EVT5_9STRA</name>
<dbReference type="InterPro" id="IPR000719">
    <property type="entry name" value="Prot_kinase_dom"/>
</dbReference>
<dbReference type="Pfam" id="PF13855">
    <property type="entry name" value="LRR_8"/>
    <property type="match status" value="1"/>
</dbReference>
<evidence type="ECO:0000313" key="8">
    <source>
        <dbReference type="EMBL" id="KAG3229446.1"/>
    </source>
</evidence>
<organism evidence="7 9">
    <name type="scientific">Phytophthora cactorum</name>
    <dbReference type="NCBI Taxonomy" id="29920"/>
    <lineage>
        <taxon>Eukaryota</taxon>
        <taxon>Sar</taxon>
        <taxon>Stramenopiles</taxon>
        <taxon>Oomycota</taxon>
        <taxon>Peronosporomycetes</taxon>
        <taxon>Peronosporales</taxon>
        <taxon>Peronosporaceae</taxon>
        <taxon>Phytophthora</taxon>
    </lineage>
</organism>
<dbReference type="SUPFAM" id="SSF56112">
    <property type="entry name" value="Protein kinase-like (PK-like)"/>
    <property type="match status" value="1"/>
</dbReference>
<dbReference type="PANTHER" id="PTHR44329:SF214">
    <property type="entry name" value="PROTEIN KINASE DOMAIN-CONTAINING PROTEIN"/>
    <property type="match status" value="1"/>
</dbReference>
<keyword evidence="2" id="KW-0677">Repeat</keyword>
<dbReference type="InterPro" id="IPR032675">
    <property type="entry name" value="LRR_dom_sf"/>
</dbReference>
<feature type="domain" description="Protein kinase" evidence="6">
    <location>
        <begin position="539"/>
        <end position="871"/>
    </location>
</feature>